<organism evidence="1 2">
    <name type="scientific">Mycolicibacterium conceptionense</name>
    <dbReference type="NCBI Taxonomy" id="451644"/>
    <lineage>
        <taxon>Bacteria</taxon>
        <taxon>Bacillati</taxon>
        <taxon>Actinomycetota</taxon>
        <taxon>Actinomycetes</taxon>
        <taxon>Mycobacteriales</taxon>
        <taxon>Mycobacteriaceae</taxon>
        <taxon>Mycolicibacterium</taxon>
    </lineage>
</organism>
<dbReference type="Proteomes" id="UP000037594">
    <property type="component" value="Unassembled WGS sequence"/>
</dbReference>
<protein>
    <submittedName>
        <fullName evidence="1">Uncharacterized protein</fullName>
    </submittedName>
</protein>
<dbReference type="AlphaFoldDB" id="A0A0J8TWN8"/>
<dbReference type="EMBL" id="LFOD01000067">
    <property type="protein sequence ID" value="KMV13851.1"/>
    <property type="molecule type" value="Genomic_DNA"/>
</dbReference>
<accession>A0A0J8TWN8</accession>
<name>A0A0J8TWN8_9MYCO</name>
<reference evidence="1 2" key="1">
    <citation type="submission" date="2015-06" db="EMBL/GenBank/DDBJ databases">
        <title>Genome sequence of Mycobacterium conceptionense strain MLE.</title>
        <authorList>
            <person name="Greninger A.L."/>
            <person name="Cunningham G."/>
            <person name="Chiu C.Y."/>
            <person name="Miller S."/>
        </authorList>
    </citation>
    <scope>NUCLEOTIDE SEQUENCE [LARGE SCALE GENOMIC DNA]</scope>
    <source>
        <strain evidence="1 2">MLE</strain>
    </source>
</reference>
<sequence>MTTNSSDLALTVAVTHRGAGKEAFAHLTRGESLAMIPPLILELSGRISRRAALLEASSIDAAHSSDDLAALAWIQQSLEDVEATIMGLSEVNRRRSAAFHGPAPSSAGSLGPLGSAGAAGIWALA</sequence>
<evidence type="ECO:0000313" key="1">
    <source>
        <dbReference type="EMBL" id="KMV13851.1"/>
    </source>
</evidence>
<proteinExistence type="predicted"/>
<dbReference type="PATRIC" id="fig|451644.5.peg.6811"/>
<dbReference type="RefSeq" id="WP_047040757.1">
    <property type="nucleotide sequence ID" value="NZ_LFOD01000067.1"/>
</dbReference>
<evidence type="ECO:0000313" key="2">
    <source>
        <dbReference type="Proteomes" id="UP000037594"/>
    </source>
</evidence>
<comment type="caution">
    <text evidence="1">The sequence shown here is derived from an EMBL/GenBank/DDBJ whole genome shotgun (WGS) entry which is preliminary data.</text>
</comment>
<gene>
    <name evidence="1" type="ORF">ACT17_33115</name>
</gene>